<feature type="transmembrane region" description="Helical" evidence="8">
    <location>
        <begin position="451"/>
        <end position="475"/>
    </location>
</feature>
<dbReference type="PANTHER" id="PTHR30614:SF41">
    <property type="entry name" value="INNER MEMBRANE AMINO-ACID ABC TRANSPORTER PERMEASE PROTEIN YHDY"/>
    <property type="match status" value="1"/>
</dbReference>
<evidence type="ECO:0000256" key="1">
    <source>
        <dbReference type="ARBA" id="ARBA00004429"/>
    </source>
</evidence>
<evidence type="ECO:0000256" key="9">
    <source>
        <dbReference type="SAM" id="Coils"/>
    </source>
</evidence>
<feature type="transmembrane region" description="Helical" evidence="8">
    <location>
        <begin position="416"/>
        <end position="439"/>
    </location>
</feature>
<dbReference type="NCBIfam" id="TIGR01726">
    <property type="entry name" value="HEQRo_perm_3TM"/>
    <property type="match status" value="1"/>
</dbReference>
<feature type="transmembrane region" description="Helical" evidence="8">
    <location>
        <begin position="589"/>
        <end position="607"/>
    </location>
</feature>
<dbReference type="SUPFAM" id="SSF161098">
    <property type="entry name" value="MetI-like"/>
    <property type="match status" value="1"/>
</dbReference>
<keyword evidence="4" id="KW-1003">Cell membrane</keyword>
<sequence length="622" mass="67990">MSGTHAHSVAYVRDTMVDEQTPPVTSFGIIGWLRENLFAGWLNSILTFLALAFIYMVLSAILPWLFQSSWTAQSLDECRQQIDAAFGASADGACWAVIRERYLQLIFGFYPAELYWRPILAFVVAMVALAPIMFTGFPRKMLWLSAAAPFLVPWLLWGGSVWMPLLVIAGFVLAFAVLRFGTPVIGELGAAPLALLLAALWWLYAVAPINGAIGSMIANIRMPAVAEALSADADRLPGEIAELEARAEALQRELAEADAAKEEKVEAYEAAIEGEADAPEGAAALGAEIDRDIVTMRAARDELAYLRKIIGQKSERLSEARTLLNGIEAMPENRARRQEFGAEVERLSDALPASVSGYDSVQALPGGTPEDDRATLEALLEAETNLRTAENAIALVHQEVGRIGLEPVESRRFGGFMLSITIGLVAITLSLPIGVMLALGRQSGLFIVRTICVGFIEFIRGVPLITLLFVASVLLNYFLPPGTDFDIILRVIIMVTLFASAYMAEVVRGGLAALPTGQYEAADALGLDYWKAQRLIIMPQALKISIPGIVSTFIGVFKDTTLVSIIGLFDPIGLSNAIRADTDWNGIVWELYGFIALMFFIFCFSMSRYSMFLEQKLQTENR</sequence>
<feature type="transmembrane region" description="Helical" evidence="8">
    <location>
        <begin position="487"/>
        <end position="504"/>
    </location>
</feature>
<evidence type="ECO:0000256" key="2">
    <source>
        <dbReference type="ARBA" id="ARBA00010072"/>
    </source>
</evidence>
<evidence type="ECO:0000256" key="6">
    <source>
        <dbReference type="ARBA" id="ARBA00022989"/>
    </source>
</evidence>
<evidence type="ECO:0000256" key="3">
    <source>
        <dbReference type="ARBA" id="ARBA00022448"/>
    </source>
</evidence>
<feature type="transmembrane region" description="Helical" evidence="8">
    <location>
        <begin position="41"/>
        <end position="66"/>
    </location>
</feature>
<dbReference type="Gene3D" id="1.10.3720.10">
    <property type="entry name" value="MetI-like"/>
    <property type="match status" value="1"/>
</dbReference>
<feature type="domain" description="ABC transmembrane type-1" evidence="10">
    <location>
        <begin position="416"/>
        <end position="610"/>
    </location>
</feature>
<comment type="similarity">
    <text evidence="2">Belongs to the binding-protein-dependent transport system permease family. HisMQ subfamily.</text>
</comment>
<proteinExistence type="inferred from homology"/>
<evidence type="ECO:0000313" key="11">
    <source>
        <dbReference type="EMBL" id="MEX5730113.1"/>
    </source>
</evidence>
<dbReference type="CDD" id="cd06261">
    <property type="entry name" value="TM_PBP2"/>
    <property type="match status" value="1"/>
</dbReference>
<feature type="coiled-coil region" evidence="9">
    <location>
        <begin position="233"/>
        <end position="270"/>
    </location>
</feature>
<feature type="transmembrane region" description="Helical" evidence="8">
    <location>
        <begin position="154"/>
        <end position="178"/>
    </location>
</feature>
<dbReference type="InterPro" id="IPR010065">
    <property type="entry name" value="AA_ABC_transptr_permease_3TM"/>
</dbReference>
<evidence type="ECO:0000256" key="5">
    <source>
        <dbReference type="ARBA" id="ARBA00022692"/>
    </source>
</evidence>
<comment type="subcellular location">
    <subcellularLocation>
        <location evidence="1">Cell inner membrane</location>
        <topology evidence="1">Multi-pass membrane protein</topology>
    </subcellularLocation>
    <subcellularLocation>
        <location evidence="8">Cell membrane</location>
        <topology evidence="8">Multi-pass membrane protein</topology>
    </subcellularLocation>
</comment>
<feature type="transmembrane region" description="Helical" evidence="8">
    <location>
        <begin position="114"/>
        <end position="134"/>
    </location>
</feature>
<keyword evidence="7 8" id="KW-0472">Membrane</keyword>
<evidence type="ECO:0000256" key="8">
    <source>
        <dbReference type="RuleBase" id="RU363032"/>
    </source>
</evidence>
<dbReference type="Proteomes" id="UP001560019">
    <property type="component" value="Unassembled WGS sequence"/>
</dbReference>
<dbReference type="Pfam" id="PF00528">
    <property type="entry name" value="BPD_transp_1"/>
    <property type="match status" value="1"/>
</dbReference>
<keyword evidence="9" id="KW-0175">Coiled coil</keyword>
<keyword evidence="12" id="KW-1185">Reference proteome</keyword>
<reference evidence="11 12" key="1">
    <citation type="submission" date="2024-06" db="EMBL/GenBank/DDBJ databases">
        <title>Genome of Rhodovulum iodosum, a marine photoferrotroph.</title>
        <authorList>
            <person name="Bianchini G."/>
            <person name="Nikeleit V."/>
            <person name="Kappler A."/>
            <person name="Bryce C."/>
            <person name="Sanchez-Baracaldo P."/>
        </authorList>
    </citation>
    <scope>NUCLEOTIDE SEQUENCE [LARGE SCALE GENOMIC DNA]</scope>
    <source>
        <strain evidence="11 12">UT/N1</strain>
    </source>
</reference>
<dbReference type="EMBL" id="JBEHHI010000003">
    <property type="protein sequence ID" value="MEX5730113.1"/>
    <property type="molecule type" value="Genomic_DNA"/>
</dbReference>
<feature type="transmembrane region" description="Helical" evidence="8">
    <location>
        <begin position="544"/>
        <end position="569"/>
    </location>
</feature>
<dbReference type="PROSITE" id="PS50928">
    <property type="entry name" value="ABC_TM1"/>
    <property type="match status" value="1"/>
</dbReference>
<keyword evidence="3 8" id="KW-0813">Transport</keyword>
<evidence type="ECO:0000259" key="10">
    <source>
        <dbReference type="PROSITE" id="PS50928"/>
    </source>
</evidence>
<dbReference type="InterPro" id="IPR043429">
    <property type="entry name" value="ArtM/GltK/GlnP/TcyL/YhdX-like"/>
</dbReference>
<comment type="caution">
    <text evidence="11">The sequence shown here is derived from an EMBL/GenBank/DDBJ whole genome shotgun (WGS) entry which is preliminary data.</text>
</comment>
<dbReference type="InterPro" id="IPR000515">
    <property type="entry name" value="MetI-like"/>
</dbReference>
<evidence type="ECO:0000256" key="4">
    <source>
        <dbReference type="ARBA" id="ARBA00022475"/>
    </source>
</evidence>
<gene>
    <name evidence="11" type="ORF">Ga0609869_003466</name>
</gene>
<keyword evidence="5 8" id="KW-0812">Transmembrane</keyword>
<name>A0ABV3XXK9_9RHOB</name>
<evidence type="ECO:0000256" key="7">
    <source>
        <dbReference type="ARBA" id="ARBA00023136"/>
    </source>
</evidence>
<evidence type="ECO:0000313" key="12">
    <source>
        <dbReference type="Proteomes" id="UP001560019"/>
    </source>
</evidence>
<feature type="transmembrane region" description="Helical" evidence="8">
    <location>
        <begin position="185"/>
        <end position="204"/>
    </location>
</feature>
<protein>
    <submittedName>
        <fullName evidence="11">General L-amino acid transport system permease protein</fullName>
    </submittedName>
</protein>
<organism evidence="11 12">
    <name type="scientific">Rhodovulum iodosum</name>
    <dbReference type="NCBI Taxonomy" id="68291"/>
    <lineage>
        <taxon>Bacteria</taxon>
        <taxon>Pseudomonadati</taxon>
        <taxon>Pseudomonadota</taxon>
        <taxon>Alphaproteobacteria</taxon>
        <taxon>Rhodobacterales</taxon>
        <taxon>Paracoccaceae</taxon>
        <taxon>Rhodovulum</taxon>
    </lineage>
</organism>
<accession>A0ABV3XXK9</accession>
<dbReference type="PANTHER" id="PTHR30614">
    <property type="entry name" value="MEMBRANE COMPONENT OF AMINO ACID ABC TRANSPORTER"/>
    <property type="match status" value="1"/>
</dbReference>
<keyword evidence="6 8" id="KW-1133">Transmembrane helix</keyword>
<dbReference type="InterPro" id="IPR035906">
    <property type="entry name" value="MetI-like_sf"/>
</dbReference>